<reference evidence="5 6" key="1">
    <citation type="journal article" date="2011" name="Proc. Natl. Acad. Sci. U.S.A.">
        <title>Evolutionary erosion of yeast sex chromosomes by mating-type switching accidents.</title>
        <authorList>
            <person name="Gordon J.L."/>
            <person name="Armisen D."/>
            <person name="Proux-Wera E."/>
            <person name="Oheigeartaigh S.S."/>
            <person name="Byrne K.P."/>
            <person name="Wolfe K.H."/>
        </authorList>
    </citation>
    <scope>NUCLEOTIDE SEQUENCE [LARGE SCALE GENOMIC DNA]</scope>
    <source>
        <strain evidence="6">ATCC 24235 / CBS 4417 / NBRC 1672 / NRRL Y-8282 / UCD 70-5</strain>
    </source>
</reference>
<feature type="binding site" evidence="2">
    <location>
        <begin position="153"/>
        <end position="156"/>
    </location>
    <ligand>
        <name>glutathione</name>
        <dbReference type="ChEBI" id="CHEBI:57925"/>
    </ligand>
</feature>
<dbReference type="PANTHER" id="PTHR32419">
    <property type="entry name" value="GLUTATHIONYL-HYDROQUINONE REDUCTASE"/>
    <property type="match status" value="1"/>
</dbReference>
<name>G8BQP7_TETPH</name>
<dbReference type="SUPFAM" id="SSF47616">
    <property type="entry name" value="GST C-terminal domain-like"/>
    <property type="match status" value="1"/>
</dbReference>
<sequence>MSKQWASKDDGAFKRQVSSFRENICHEHPIYKPAKGRYWLYVSLACPWAHRTLITRALKGLIPIIGVSIVHWHMDEKGWRFLTSEDQEVPFDINKASTINGGIETTNLNEYTPTGHIANDSSRPMIDGTIEPLYIYKRLSDLYYKSNPDYSARFTVPVLWDKETQTIVNNESAEILRMFNSGVFDEFVEDKSSIVVKDLYPTKLQKDIDELNTWIYDNINNGVYKSGFSEKQEVYEKEVTNVFFHLDKVERILHENYKNLETKYGKAEVSKHLDEYFLLNNTLTEVDVRLYTTIVRFDPIYVQHFKCNFTTIRAGYPFIHKWLKNLYWNYDAFGKTTDFNHIKLHYSRSHPRINPLGITPLGPKPDILQMNE</sequence>
<dbReference type="HOGENOM" id="CLU_037263_0_1_1"/>
<dbReference type="STRING" id="1071381.G8BQP7"/>
<dbReference type="GO" id="GO:0006749">
    <property type="term" value="P:glutathione metabolic process"/>
    <property type="evidence" value="ECO:0007669"/>
    <property type="project" value="EnsemblFungi"/>
</dbReference>
<dbReference type="Gene3D" id="3.40.30.10">
    <property type="entry name" value="Glutaredoxin"/>
    <property type="match status" value="1"/>
</dbReference>
<proteinExistence type="predicted"/>
<dbReference type="InterPro" id="IPR047047">
    <property type="entry name" value="GST_Omega-like_C"/>
</dbReference>
<feature type="site" description="Lowers pKa of active site Cys" evidence="3">
    <location>
        <position position="346"/>
    </location>
</feature>
<dbReference type="RefSeq" id="XP_003684993.1">
    <property type="nucleotide sequence ID" value="XM_003684945.1"/>
</dbReference>
<evidence type="ECO:0000313" key="6">
    <source>
        <dbReference type="Proteomes" id="UP000005666"/>
    </source>
</evidence>
<dbReference type="GeneID" id="11533672"/>
<dbReference type="PIRSF" id="PIRSF015753">
    <property type="entry name" value="GST"/>
    <property type="match status" value="1"/>
</dbReference>
<dbReference type="Pfam" id="PF13409">
    <property type="entry name" value="GST_N_2"/>
    <property type="match status" value="1"/>
</dbReference>
<dbReference type="AlphaFoldDB" id="G8BQP7"/>
<dbReference type="InterPro" id="IPR036249">
    <property type="entry name" value="Thioredoxin-like_sf"/>
</dbReference>
<dbReference type="InterPro" id="IPR036282">
    <property type="entry name" value="Glutathione-S-Trfase_C_sf"/>
</dbReference>
<dbReference type="CDD" id="cd03190">
    <property type="entry name" value="GST_C_Omega_like"/>
    <property type="match status" value="1"/>
</dbReference>
<dbReference type="PANTHER" id="PTHR32419:SF6">
    <property type="entry name" value="GLUTATHIONE S-TRANSFERASE OMEGA-LIKE 1-RELATED"/>
    <property type="match status" value="1"/>
</dbReference>
<dbReference type="EMBL" id="HE612858">
    <property type="protein sequence ID" value="CCE62559.1"/>
    <property type="molecule type" value="Genomic_DNA"/>
</dbReference>
<dbReference type="SUPFAM" id="SSF52833">
    <property type="entry name" value="Thioredoxin-like"/>
    <property type="match status" value="1"/>
</dbReference>
<dbReference type="OMA" id="PWANRAI"/>
<evidence type="ECO:0000256" key="2">
    <source>
        <dbReference type="PIRSR" id="PIRSR015753-2"/>
    </source>
</evidence>
<feature type="active site" description="Nucleophile" evidence="1">
    <location>
        <position position="46"/>
    </location>
</feature>
<feature type="binding site" evidence="2">
    <location>
        <begin position="171"/>
        <end position="172"/>
    </location>
    <ligand>
        <name>glutathione</name>
        <dbReference type="ChEBI" id="CHEBI:57925"/>
    </ligand>
</feature>
<dbReference type="Gene3D" id="1.20.1050.10">
    <property type="match status" value="1"/>
</dbReference>
<evidence type="ECO:0000259" key="4">
    <source>
        <dbReference type="Pfam" id="PF13409"/>
    </source>
</evidence>
<dbReference type="OrthoDB" id="2309723at2759"/>
<dbReference type="eggNOG" id="KOG2903">
    <property type="taxonomic scope" value="Eukaryota"/>
</dbReference>
<organism evidence="5 6">
    <name type="scientific">Tetrapisispora phaffii (strain ATCC 24235 / CBS 4417 / NBRC 1672 / NRRL Y-8282 / UCD 70-5)</name>
    <name type="common">Yeast</name>
    <name type="synonym">Fabospora phaffii</name>
    <dbReference type="NCBI Taxonomy" id="1071381"/>
    <lineage>
        <taxon>Eukaryota</taxon>
        <taxon>Fungi</taxon>
        <taxon>Dikarya</taxon>
        <taxon>Ascomycota</taxon>
        <taxon>Saccharomycotina</taxon>
        <taxon>Saccharomycetes</taxon>
        <taxon>Saccharomycetales</taxon>
        <taxon>Saccharomycetaceae</taxon>
        <taxon>Tetrapisispora</taxon>
    </lineage>
</organism>
<dbReference type="Proteomes" id="UP000005666">
    <property type="component" value="Chromosome 3"/>
</dbReference>
<feature type="active site" description="Proton donor/acceptor" evidence="1">
    <location>
        <position position="224"/>
    </location>
</feature>
<dbReference type="Pfam" id="PF13410">
    <property type="entry name" value="GST_C_2"/>
    <property type="match status" value="1"/>
</dbReference>
<accession>G8BQP7</accession>
<evidence type="ECO:0000256" key="1">
    <source>
        <dbReference type="PIRSR" id="PIRSR015753-1"/>
    </source>
</evidence>
<gene>
    <name evidence="5" type="primary">TPHA0C04090</name>
    <name evidence="5" type="ordered locus">TPHA_0C04090</name>
</gene>
<dbReference type="GO" id="GO:0005737">
    <property type="term" value="C:cytoplasm"/>
    <property type="evidence" value="ECO:0007669"/>
    <property type="project" value="EnsemblFungi"/>
</dbReference>
<evidence type="ECO:0000313" key="5">
    <source>
        <dbReference type="EMBL" id="CCE62559.1"/>
    </source>
</evidence>
<dbReference type="KEGG" id="tpf:TPHA_0C04090"/>
<feature type="site" description="Lowers pKa of active site Cys" evidence="3">
    <location>
        <position position="301"/>
    </location>
</feature>
<protein>
    <recommendedName>
        <fullName evidence="4">GST N-terminal domain-containing protein</fullName>
    </recommendedName>
</protein>
<dbReference type="InterPro" id="IPR004045">
    <property type="entry name" value="Glutathione_S-Trfase_N"/>
</dbReference>
<dbReference type="GO" id="GO:0004364">
    <property type="term" value="F:glutathione transferase activity"/>
    <property type="evidence" value="ECO:0007669"/>
    <property type="project" value="EnsemblFungi"/>
</dbReference>
<keyword evidence="6" id="KW-1185">Reference proteome</keyword>
<evidence type="ECO:0000256" key="3">
    <source>
        <dbReference type="PIRSR" id="PIRSR015753-3"/>
    </source>
</evidence>
<feature type="domain" description="GST N-terminal" evidence="4">
    <location>
        <begin position="45"/>
        <end position="180"/>
    </location>
</feature>
<dbReference type="InterPro" id="IPR016639">
    <property type="entry name" value="GST_Omega/GSH"/>
</dbReference>
<feature type="binding site" evidence="2">
    <location>
        <position position="79"/>
    </location>
    <ligand>
        <name>glutathione</name>
        <dbReference type="ChEBI" id="CHEBI:57925"/>
    </ligand>
</feature>